<evidence type="ECO:0000256" key="1">
    <source>
        <dbReference type="SAM" id="MobiDB-lite"/>
    </source>
</evidence>
<comment type="caution">
    <text evidence="2">The sequence shown here is derived from an EMBL/GenBank/DDBJ whole genome shotgun (WGS) entry which is preliminary data.</text>
</comment>
<dbReference type="Proteomes" id="UP000283895">
    <property type="component" value="Unassembled WGS sequence"/>
</dbReference>
<dbReference type="EMBL" id="LKEA01000006">
    <property type="protein sequence ID" value="ROW08444.1"/>
    <property type="molecule type" value="Genomic_DNA"/>
</dbReference>
<protein>
    <submittedName>
        <fullName evidence="2">Uncharacterized protein</fullName>
    </submittedName>
</protein>
<keyword evidence="3" id="KW-1185">Reference proteome</keyword>
<gene>
    <name evidence="2" type="ORF">VMCG_03148</name>
</gene>
<organism evidence="2 3">
    <name type="scientific">Cytospora schulzeri</name>
    <dbReference type="NCBI Taxonomy" id="448051"/>
    <lineage>
        <taxon>Eukaryota</taxon>
        <taxon>Fungi</taxon>
        <taxon>Dikarya</taxon>
        <taxon>Ascomycota</taxon>
        <taxon>Pezizomycotina</taxon>
        <taxon>Sordariomycetes</taxon>
        <taxon>Sordariomycetidae</taxon>
        <taxon>Diaporthales</taxon>
        <taxon>Cytosporaceae</taxon>
        <taxon>Cytospora</taxon>
    </lineage>
</organism>
<sequence length="103" mass="11514">MAVNPTDAPPLTPESQESTSPAPADKTAKLRMLLVPLWVTGPGRKIHFIPRTLKTRAHVFGASFIRRLPYSNKAQRADGKWWAALPVWNESHREKLMAAHVPP</sequence>
<reference evidence="2 3" key="1">
    <citation type="submission" date="2015-09" db="EMBL/GenBank/DDBJ databases">
        <title>Host preference determinants of Valsa canker pathogens revealed by comparative genomics.</title>
        <authorList>
            <person name="Yin Z."/>
            <person name="Huang L."/>
        </authorList>
    </citation>
    <scope>NUCLEOTIDE SEQUENCE [LARGE SCALE GENOMIC DNA]</scope>
    <source>
        <strain evidence="2 3">03-1</strain>
    </source>
</reference>
<accession>A0A423WY36</accession>
<evidence type="ECO:0000313" key="2">
    <source>
        <dbReference type="EMBL" id="ROW08444.1"/>
    </source>
</evidence>
<feature type="region of interest" description="Disordered" evidence="1">
    <location>
        <begin position="1"/>
        <end position="26"/>
    </location>
</feature>
<evidence type="ECO:0000313" key="3">
    <source>
        <dbReference type="Proteomes" id="UP000283895"/>
    </source>
</evidence>
<dbReference type="AlphaFoldDB" id="A0A423WY36"/>
<name>A0A423WY36_9PEZI</name>
<proteinExistence type="predicted"/>